<feature type="region of interest" description="Disordered" evidence="1">
    <location>
        <begin position="264"/>
        <end position="283"/>
    </location>
</feature>
<dbReference type="GeneID" id="113146553"/>
<feature type="compositionally biased region" description="Gly residues" evidence="1">
    <location>
        <begin position="320"/>
        <end position="330"/>
    </location>
</feature>
<feature type="compositionally biased region" description="Basic residues" evidence="1">
    <location>
        <begin position="97"/>
        <end position="108"/>
    </location>
</feature>
<organism evidence="2 3">
    <name type="scientific">Cyclospora cayetanensis</name>
    <dbReference type="NCBI Taxonomy" id="88456"/>
    <lineage>
        <taxon>Eukaryota</taxon>
        <taxon>Sar</taxon>
        <taxon>Alveolata</taxon>
        <taxon>Apicomplexa</taxon>
        <taxon>Conoidasida</taxon>
        <taxon>Coccidia</taxon>
        <taxon>Eucoccidiorida</taxon>
        <taxon>Eimeriorina</taxon>
        <taxon>Eimeriidae</taxon>
        <taxon>Cyclospora</taxon>
    </lineage>
</organism>
<sequence length="542" mass="57546">MCICVSECANVPPGSPFAGARASHICGEADTSTACKHPVSYKEDGHSHLVCGVCRLCCRYYTWWCEEPHFLPVADGEGIAPGAQRQREKKATGGVKKGARKRRHKRGGGTRLVPEEALLGRDAPRRGRRGTTEGDAVLTSAVSNLHNPYTPKNTHFEELSKTHCWVLRMWLARDANDAGAACVEICGKKGAAWLGDARASWALAELSTLCSVCFAVTQRRALEGSLLASYRSGCLSEDDYGISRSRKKAAAAAACLAAAAGREGPLTGEETDSEDNVAVSAGEKVAQRRLHPCRRRRRHLLRQSSSSLRRVASSPPVSSSGGGVHVGGEDFGSSGSTQSVQRIEAGLWRCDAAVGAWKLRRRRRAAAAAAAAAAARRLRRKQQNAAGSASGVRPPPPMGDCALDERQEESDASRESLGRSGVLQKDVQAPLQEPEEEASSPTVAFVRAGFVQAADERDPRHPREVPSHSLMLERDSAAALASTLILLPPPERQKIPASPSTSPALPPPIPLSSCSSVAVCALVAATICSPHSLPLLLTNAAP</sequence>
<feature type="region of interest" description="Disordered" evidence="1">
    <location>
        <begin position="378"/>
        <end position="443"/>
    </location>
</feature>
<dbReference type="RefSeq" id="XP_026190042.1">
    <property type="nucleotide sequence ID" value="XM_026334257.1"/>
</dbReference>
<feature type="region of interest" description="Disordered" evidence="1">
    <location>
        <begin position="81"/>
        <end position="111"/>
    </location>
</feature>
<feature type="compositionally biased region" description="Low complexity" evidence="1">
    <location>
        <begin position="302"/>
        <end position="319"/>
    </location>
</feature>
<name>A0A6P6RR67_9EIME</name>
<gene>
    <name evidence="3" type="primary">LOC113146553</name>
</gene>
<dbReference type="OrthoDB" id="1405469at2759"/>
<evidence type="ECO:0000313" key="2">
    <source>
        <dbReference type="Proteomes" id="UP000515125"/>
    </source>
</evidence>
<protein>
    <submittedName>
        <fullName evidence="3">Uncharacterized protein LOC113146553</fullName>
    </submittedName>
</protein>
<feature type="compositionally biased region" description="Basic and acidic residues" evidence="1">
    <location>
        <begin position="403"/>
        <end position="417"/>
    </location>
</feature>
<evidence type="ECO:0000256" key="1">
    <source>
        <dbReference type="SAM" id="MobiDB-lite"/>
    </source>
</evidence>
<reference evidence="3" key="1">
    <citation type="submission" date="2025-08" db="UniProtKB">
        <authorList>
            <consortium name="RefSeq"/>
        </authorList>
    </citation>
    <scope>IDENTIFICATION</scope>
</reference>
<evidence type="ECO:0000313" key="3">
    <source>
        <dbReference type="RefSeq" id="XP_026190042.1"/>
    </source>
</evidence>
<proteinExistence type="predicted"/>
<feature type="region of interest" description="Disordered" evidence="1">
    <location>
        <begin position="292"/>
        <end position="337"/>
    </location>
</feature>
<dbReference type="AlphaFoldDB" id="A0A6P6RR67"/>
<keyword evidence="2" id="KW-1185">Reference proteome</keyword>
<dbReference type="Proteomes" id="UP000515125">
    <property type="component" value="Unplaced"/>
</dbReference>
<feature type="compositionally biased region" description="Basic residues" evidence="1">
    <location>
        <begin position="292"/>
        <end position="301"/>
    </location>
</feature>
<accession>A0A6P6RR67</accession>